<name>D6WMD2_TRICA</name>
<organism evidence="2 3">
    <name type="scientific">Tribolium castaneum</name>
    <name type="common">Red flour beetle</name>
    <dbReference type="NCBI Taxonomy" id="7070"/>
    <lineage>
        <taxon>Eukaryota</taxon>
        <taxon>Metazoa</taxon>
        <taxon>Ecdysozoa</taxon>
        <taxon>Arthropoda</taxon>
        <taxon>Hexapoda</taxon>
        <taxon>Insecta</taxon>
        <taxon>Pterygota</taxon>
        <taxon>Neoptera</taxon>
        <taxon>Endopterygota</taxon>
        <taxon>Coleoptera</taxon>
        <taxon>Polyphaga</taxon>
        <taxon>Cucujiformia</taxon>
        <taxon>Tenebrionidae</taxon>
        <taxon>Tenebrionidae incertae sedis</taxon>
        <taxon>Tribolium</taxon>
    </lineage>
</organism>
<dbReference type="HOGENOM" id="CLU_1898901_0_0_1"/>
<feature type="region of interest" description="Disordered" evidence="1">
    <location>
        <begin position="1"/>
        <end position="23"/>
    </location>
</feature>
<reference evidence="2 3" key="2">
    <citation type="journal article" date="2010" name="Nucleic Acids Res.">
        <title>BeetleBase in 2010: revisions to provide comprehensive genomic information for Tribolium castaneum.</title>
        <authorList>
            <person name="Kim H.S."/>
            <person name="Murphy T."/>
            <person name="Xia J."/>
            <person name="Caragea D."/>
            <person name="Park Y."/>
            <person name="Beeman R.W."/>
            <person name="Lorenzen M.D."/>
            <person name="Butcher S."/>
            <person name="Manak J.R."/>
            <person name="Brown S.J."/>
        </authorList>
    </citation>
    <scope>GENOME REANNOTATION</scope>
    <source>
        <strain evidence="2 3">Georgia GA2</strain>
    </source>
</reference>
<accession>D6WMD2</accession>
<evidence type="ECO:0000256" key="1">
    <source>
        <dbReference type="SAM" id="MobiDB-lite"/>
    </source>
</evidence>
<evidence type="ECO:0000313" key="3">
    <source>
        <dbReference type="Proteomes" id="UP000007266"/>
    </source>
</evidence>
<dbReference type="AlphaFoldDB" id="D6WMD2"/>
<gene>
    <name evidence="2" type="primary">GLEAN_13263</name>
    <name evidence="2" type="ORF">TcasGA2_TC013263</name>
</gene>
<feature type="region of interest" description="Disordered" evidence="1">
    <location>
        <begin position="106"/>
        <end position="134"/>
    </location>
</feature>
<dbReference type="InParanoid" id="D6WMD2"/>
<proteinExistence type="predicted"/>
<sequence length="134" mass="14643">MRRESWAAKQRHSESRKEHHGREGACVCVSACAESAPRRLIEPPPYSPNRSSLMSLAAWMPSSLRFFSICLLRARAARSSAEEVHPILQVPSVQNVAPADGVVRGRNLHSPQLAPDGVATLPPSTGHNSTDSRR</sequence>
<keyword evidence="3" id="KW-1185">Reference proteome</keyword>
<feature type="compositionally biased region" description="Polar residues" evidence="1">
    <location>
        <begin position="122"/>
        <end position="134"/>
    </location>
</feature>
<protein>
    <submittedName>
        <fullName evidence="2">Uncharacterized protein</fullName>
    </submittedName>
</protein>
<dbReference type="Proteomes" id="UP000007266">
    <property type="component" value="Linkage group 5"/>
</dbReference>
<evidence type="ECO:0000313" key="2">
    <source>
        <dbReference type="EMBL" id="EFA03320.1"/>
    </source>
</evidence>
<dbReference type="EMBL" id="KQ971343">
    <property type="protein sequence ID" value="EFA03320.1"/>
    <property type="molecule type" value="Genomic_DNA"/>
</dbReference>
<reference evidence="2 3" key="1">
    <citation type="journal article" date="2008" name="Nature">
        <title>The genome of the model beetle and pest Tribolium castaneum.</title>
        <authorList>
            <consortium name="Tribolium Genome Sequencing Consortium"/>
            <person name="Richards S."/>
            <person name="Gibbs R.A."/>
            <person name="Weinstock G.M."/>
            <person name="Brown S.J."/>
            <person name="Denell R."/>
            <person name="Beeman R.W."/>
            <person name="Gibbs R."/>
            <person name="Beeman R.W."/>
            <person name="Brown S.J."/>
            <person name="Bucher G."/>
            <person name="Friedrich M."/>
            <person name="Grimmelikhuijzen C.J."/>
            <person name="Klingler M."/>
            <person name="Lorenzen M."/>
            <person name="Richards S."/>
            <person name="Roth S."/>
            <person name="Schroder R."/>
            <person name="Tautz D."/>
            <person name="Zdobnov E.M."/>
            <person name="Muzny D."/>
            <person name="Gibbs R.A."/>
            <person name="Weinstock G.M."/>
            <person name="Attaway T."/>
            <person name="Bell S."/>
            <person name="Buhay C.J."/>
            <person name="Chandrabose M.N."/>
            <person name="Chavez D."/>
            <person name="Clerk-Blankenburg K.P."/>
            <person name="Cree A."/>
            <person name="Dao M."/>
            <person name="Davis C."/>
            <person name="Chacko J."/>
            <person name="Dinh H."/>
            <person name="Dugan-Rocha S."/>
            <person name="Fowler G."/>
            <person name="Garner T.T."/>
            <person name="Garnes J."/>
            <person name="Gnirke A."/>
            <person name="Hawes A."/>
            <person name="Hernandez J."/>
            <person name="Hines S."/>
            <person name="Holder M."/>
            <person name="Hume J."/>
            <person name="Jhangiani S.N."/>
            <person name="Joshi V."/>
            <person name="Khan Z.M."/>
            <person name="Jackson L."/>
            <person name="Kovar C."/>
            <person name="Kowis A."/>
            <person name="Lee S."/>
            <person name="Lewis L.R."/>
            <person name="Margolis J."/>
            <person name="Morgan M."/>
            <person name="Nazareth L.V."/>
            <person name="Nguyen N."/>
            <person name="Okwuonu G."/>
            <person name="Parker D."/>
            <person name="Richards S."/>
            <person name="Ruiz S.J."/>
            <person name="Santibanez J."/>
            <person name="Savard J."/>
            <person name="Scherer S.E."/>
            <person name="Schneider B."/>
            <person name="Sodergren E."/>
            <person name="Tautz D."/>
            <person name="Vattahil S."/>
            <person name="Villasana D."/>
            <person name="White C.S."/>
            <person name="Wright R."/>
            <person name="Park Y."/>
            <person name="Beeman R.W."/>
            <person name="Lord J."/>
            <person name="Oppert B."/>
            <person name="Lorenzen M."/>
            <person name="Brown S."/>
            <person name="Wang L."/>
            <person name="Savard J."/>
            <person name="Tautz D."/>
            <person name="Richards S."/>
            <person name="Weinstock G."/>
            <person name="Gibbs R.A."/>
            <person name="Liu Y."/>
            <person name="Worley K."/>
            <person name="Weinstock G."/>
            <person name="Elsik C.G."/>
            <person name="Reese J.T."/>
            <person name="Elhaik E."/>
            <person name="Landan G."/>
            <person name="Graur D."/>
            <person name="Arensburger P."/>
            <person name="Atkinson P."/>
            <person name="Beeman R.W."/>
            <person name="Beidler J."/>
            <person name="Brown S.J."/>
            <person name="Demuth J.P."/>
            <person name="Drury D.W."/>
            <person name="Du Y.Z."/>
            <person name="Fujiwara H."/>
            <person name="Lorenzen M."/>
            <person name="Maselli V."/>
            <person name="Osanai M."/>
            <person name="Park Y."/>
            <person name="Robertson H.M."/>
            <person name="Tu Z."/>
            <person name="Wang J.J."/>
            <person name="Wang S."/>
            <person name="Richards S."/>
            <person name="Song H."/>
            <person name="Zhang L."/>
            <person name="Sodergren E."/>
            <person name="Werner D."/>
            <person name="Stanke M."/>
            <person name="Morgenstern B."/>
            <person name="Solovyev V."/>
            <person name="Kosarev P."/>
            <person name="Brown G."/>
            <person name="Chen H.C."/>
            <person name="Ermolaeva O."/>
            <person name="Hlavina W."/>
            <person name="Kapustin Y."/>
            <person name="Kiryutin B."/>
            <person name="Kitts P."/>
            <person name="Maglott D."/>
            <person name="Pruitt K."/>
            <person name="Sapojnikov V."/>
            <person name="Souvorov A."/>
            <person name="Mackey A.J."/>
            <person name="Waterhouse R.M."/>
            <person name="Wyder S."/>
            <person name="Zdobnov E.M."/>
            <person name="Zdobnov E.M."/>
            <person name="Wyder S."/>
            <person name="Kriventseva E.V."/>
            <person name="Kadowaki T."/>
            <person name="Bork P."/>
            <person name="Aranda M."/>
            <person name="Bao R."/>
            <person name="Beermann A."/>
            <person name="Berns N."/>
            <person name="Bolognesi R."/>
            <person name="Bonneton F."/>
            <person name="Bopp D."/>
            <person name="Brown S.J."/>
            <person name="Bucher G."/>
            <person name="Butts T."/>
            <person name="Chaumot A."/>
            <person name="Denell R.E."/>
            <person name="Ferrier D.E."/>
            <person name="Friedrich M."/>
            <person name="Gordon C.M."/>
            <person name="Jindra M."/>
            <person name="Klingler M."/>
            <person name="Lan Q."/>
            <person name="Lattorff H.M."/>
            <person name="Laudet V."/>
            <person name="von Levetsow C."/>
            <person name="Liu Z."/>
            <person name="Lutz R."/>
            <person name="Lynch J.A."/>
            <person name="da Fonseca R.N."/>
            <person name="Posnien N."/>
            <person name="Reuter R."/>
            <person name="Roth S."/>
            <person name="Savard J."/>
            <person name="Schinko J.B."/>
            <person name="Schmitt C."/>
            <person name="Schoppmeier M."/>
            <person name="Schroder R."/>
            <person name="Shippy T.D."/>
            <person name="Simonnet F."/>
            <person name="Marques-Souza H."/>
            <person name="Tautz D."/>
            <person name="Tomoyasu Y."/>
            <person name="Trauner J."/>
            <person name="Van der Zee M."/>
            <person name="Vervoort M."/>
            <person name="Wittkopp N."/>
            <person name="Wimmer E.A."/>
            <person name="Yang X."/>
            <person name="Jones A.K."/>
            <person name="Sattelle D.B."/>
            <person name="Ebert P.R."/>
            <person name="Nelson D."/>
            <person name="Scott J.G."/>
            <person name="Beeman R.W."/>
            <person name="Muthukrishnan S."/>
            <person name="Kramer K.J."/>
            <person name="Arakane Y."/>
            <person name="Beeman R.W."/>
            <person name="Zhu Q."/>
            <person name="Hogenkamp D."/>
            <person name="Dixit R."/>
            <person name="Oppert B."/>
            <person name="Jiang H."/>
            <person name="Zou Z."/>
            <person name="Marshall J."/>
            <person name="Elpidina E."/>
            <person name="Vinokurov K."/>
            <person name="Oppert C."/>
            <person name="Zou Z."/>
            <person name="Evans J."/>
            <person name="Lu Z."/>
            <person name="Zhao P."/>
            <person name="Sumathipala N."/>
            <person name="Altincicek B."/>
            <person name="Vilcinskas A."/>
            <person name="Williams M."/>
            <person name="Hultmark D."/>
            <person name="Hetru C."/>
            <person name="Jiang H."/>
            <person name="Grimmelikhuijzen C.J."/>
            <person name="Hauser F."/>
            <person name="Cazzamali G."/>
            <person name="Williamson M."/>
            <person name="Park Y."/>
            <person name="Li B."/>
            <person name="Tanaka Y."/>
            <person name="Predel R."/>
            <person name="Neupert S."/>
            <person name="Schachtner J."/>
            <person name="Verleyen P."/>
            <person name="Raible F."/>
            <person name="Bork P."/>
            <person name="Friedrich M."/>
            <person name="Walden K.K."/>
            <person name="Robertson H.M."/>
            <person name="Angeli S."/>
            <person name="Foret S."/>
            <person name="Bucher G."/>
            <person name="Schuetz S."/>
            <person name="Maleszka R."/>
            <person name="Wimmer E.A."/>
            <person name="Beeman R.W."/>
            <person name="Lorenzen M."/>
            <person name="Tomoyasu Y."/>
            <person name="Miller S.C."/>
            <person name="Grossmann D."/>
            <person name="Bucher G."/>
        </authorList>
    </citation>
    <scope>NUCLEOTIDE SEQUENCE [LARGE SCALE GENOMIC DNA]</scope>
    <source>
        <strain evidence="2 3">Georgia GA2</strain>
    </source>
</reference>